<keyword evidence="3" id="KW-0560">Oxidoreductase</keyword>
<accession>A0A835RXZ7</accession>
<evidence type="ECO:0000256" key="3">
    <source>
        <dbReference type="ARBA" id="ARBA00023002"/>
    </source>
</evidence>
<dbReference type="Pfam" id="PF03171">
    <property type="entry name" value="2OG-FeII_Oxy"/>
    <property type="match status" value="2"/>
</dbReference>
<sequence>MATSACAVNYTTVKEFVDAGNLENIALPSIYITRSPGSATDEIVVDEEIPAIDFYLLKSGNPDERNRTSQDIGRACKQWGCFMLVNHGLPVDLQTATMEAFDEFFNLTVEEKREYMDGKLLEPIRCGTSYESTEGVQYWRDYVRMFVHPTFSCPSKPPNFRMVCEELARYSREITAELLRAICASVDLPENCIEEALQMELCTQAIVGNLYPRCPQPELALGIPSHSDPSLLSILMQNCSLPSLQMLHNDTWVPVHLNPSSLVVIVGDLLELVSNGMFKSAVHRAMLSKETARISVVFVNGPSFETVVGPLPQLAEAAAFRSVSFQEVENPMNGLKSFGILVELAKNGVVLDRNQDTIATEIIVEDEIPTIDFALLKSGTIDEQIQIIQDIDLACKEWGCFQLVNHNIPEELLIDTMDVFSRFFDLPTEEKEEYLAAKLFDPVRCGSGFPGPQQDVQYWRDFLRMIVHPSFSCPSKPPNFRNVSEEYARHMRKISVALLRAICISLKLPESCIEEALGLESCSQIMVGNFYPPCPQPELALGIPPHTDPSLLTILIQNCSLPQLQVLHNEKWVLVNPIQGSLFIIVGDVVEIVSNGMYKSVVHRATLSREHTRISVVALTGPPLEAIVAPLLQLVDEVHRPIAFRATLFKEFITLRNNHSLEKTGLDLLRL</sequence>
<dbReference type="Gene3D" id="2.60.120.330">
    <property type="entry name" value="B-lactam Antibiotic, Isopenicillin N Synthase, Chain"/>
    <property type="match status" value="2"/>
</dbReference>
<dbReference type="InterPro" id="IPR050295">
    <property type="entry name" value="Plant_2OG-oxidoreductases"/>
</dbReference>
<reference evidence="6 7" key="1">
    <citation type="journal article" date="2020" name="Nat. Food">
        <title>A phased Vanilla planifolia genome enables genetic improvement of flavour and production.</title>
        <authorList>
            <person name="Hasing T."/>
            <person name="Tang H."/>
            <person name="Brym M."/>
            <person name="Khazi F."/>
            <person name="Huang T."/>
            <person name="Chambers A.H."/>
        </authorList>
    </citation>
    <scope>NUCLEOTIDE SEQUENCE [LARGE SCALE GENOMIC DNA]</scope>
    <source>
        <tissue evidence="6">Leaf</tissue>
    </source>
</reference>
<keyword evidence="4" id="KW-0408">Iron</keyword>
<dbReference type="InterPro" id="IPR005123">
    <property type="entry name" value="Oxoglu/Fe-dep_dioxygenase_dom"/>
</dbReference>
<keyword evidence="2" id="KW-0479">Metal-binding</keyword>
<dbReference type="EMBL" id="JADCNL010000001">
    <property type="protein sequence ID" value="KAG0497624.1"/>
    <property type="molecule type" value="Genomic_DNA"/>
</dbReference>
<dbReference type="SUPFAM" id="SSF51197">
    <property type="entry name" value="Clavaminate synthase-like"/>
    <property type="match status" value="2"/>
</dbReference>
<protein>
    <recommendedName>
        <fullName evidence="5">Fe2OG dioxygenase domain-containing protein</fullName>
    </recommendedName>
</protein>
<dbReference type="PROSITE" id="PS51471">
    <property type="entry name" value="FE2OG_OXY"/>
    <property type="match status" value="2"/>
</dbReference>
<evidence type="ECO:0000313" key="7">
    <source>
        <dbReference type="Proteomes" id="UP000636800"/>
    </source>
</evidence>
<gene>
    <name evidence="6" type="ORF">HPP92_002315</name>
</gene>
<keyword evidence="7" id="KW-1185">Reference proteome</keyword>
<evidence type="ECO:0000256" key="1">
    <source>
        <dbReference type="ARBA" id="ARBA00008056"/>
    </source>
</evidence>
<feature type="domain" description="Fe2OG dioxygenase" evidence="5">
    <location>
        <begin position="202"/>
        <end position="302"/>
    </location>
</feature>
<dbReference type="InterPro" id="IPR026992">
    <property type="entry name" value="DIOX_N"/>
</dbReference>
<evidence type="ECO:0000259" key="5">
    <source>
        <dbReference type="PROSITE" id="PS51471"/>
    </source>
</evidence>
<evidence type="ECO:0000256" key="4">
    <source>
        <dbReference type="ARBA" id="ARBA00023004"/>
    </source>
</evidence>
<dbReference type="InterPro" id="IPR044861">
    <property type="entry name" value="IPNS-like_FE2OG_OXY"/>
</dbReference>
<feature type="domain" description="Fe2OG dioxygenase" evidence="5">
    <location>
        <begin position="518"/>
        <end position="622"/>
    </location>
</feature>
<comment type="similarity">
    <text evidence="1">Belongs to the iron/ascorbate-dependent oxidoreductase family.</text>
</comment>
<dbReference type="InterPro" id="IPR027443">
    <property type="entry name" value="IPNS-like_sf"/>
</dbReference>
<evidence type="ECO:0000256" key="2">
    <source>
        <dbReference type="ARBA" id="ARBA00022723"/>
    </source>
</evidence>
<dbReference type="AlphaFoldDB" id="A0A835RXZ7"/>
<proteinExistence type="inferred from homology"/>
<dbReference type="GO" id="GO:0016491">
    <property type="term" value="F:oxidoreductase activity"/>
    <property type="evidence" value="ECO:0007669"/>
    <property type="project" value="UniProtKB-KW"/>
</dbReference>
<evidence type="ECO:0000313" key="6">
    <source>
        <dbReference type="EMBL" id="KAG0497624.1"/>
    </source>
</evidence>
<dbReference type="PANTHER" id="PTHR47991">
    <property type="entry name" value="OXOGLUTARATE/IRON-DEPENDENT DIOXYGENASE"/>
    <property type="match status" value="1"/>
</dbReference>
<dbReference type="Pfam" id="PF14226">
    <property type="entry name" value="DIOX_N"/>
    <property type="match status" value="2"/>
</dbReference>
<dbReference type="GO" id="GO:0046872">
    <property type="term" value="F:metal ion binding"/>
    <property type="evidence" value="ECO:0007669"/>
    <property type="project" value="UniProtKB-KW"/>
</dbReference>
<dbReference type="OrthoDB" id="515064at2759"/>
<dbReference type="Proteomes" id="UP000636800">
    <property type="component" value="Chromosome 1"/>
</dbReference>
<name>A0A835RXZ7_VANPL</name>
<comment type="caution">
    <text evidence="6">The sequence shown here is derived from an EMBL/GenBank/DDBJ whole genome shotgun (WGS) entry which is preliminary data.</text>
</comment>
<organism evidence="6 7">
    <name type="scientific">Vanilla planifolia</name>
    <name type="common">Vanilla</name>
    <dbReference type="NCBI Taxonomy" id="51239"/>
    <lineage>
        <taxon>Eukaryota</taxon>
        <taxon>Viridiplantae</taxon>
        <taxon>Streptophyta</taxon>
        <taxon>Embryophyta</taxon>
        <taxon>Tracheophyta</taxon>
        <taxon>Spermatophyta</taxon>
        <taxon>Magnoliopsida</taxon>
        <taxon>Liliopsida</taxon>
        <taxon>Asparagales</taxon>
        <taxon>Orchidaceae</taxon>
        <taxon>Vanilloideae</taxon>
        <taxon>Vanilleae</taxon>
        <taxon>Vanilla</taxon>
    </lineage>
</organism>